<dbReference type="PANTHER" id="PTHR30627">
    <property type="entry name" value="PEPTIDOGLYCAN D,D-TRANSPEPTIDASE"/>
    <property type="match status" value="1"/>
</dbReference>
<comment type="caution">
    <text evidence="2">The sequence shown here is derived from an EMBL/GenBank/DDBJ whole genome shotgun (WGS) entry which is preliminary data.</text>
</comment>
<evidence type="ECO:0000313" key="2">
    <source>
        <dbReference type="EMBL" id="OKH95965.1"/>
    </source>
</evidence>
<dbReference type="Gene3D" id="3.40.710.10">
    <property type="entry name" value="DD-peptidase/beta-lactamase superfamily"/>
    <property type="match status" value="1"/>
</dbReference>
<dbReference type="InterPro" id="IPR012338">
    <property type="entry name" value="Beta-lactam/transpept-like"/>
</dbReference>
<feature type="domain" description="Penicillin-binding protein transpeptidase" evidence="1">
    <location>
        <begin position="264"/>
        <end position="539"/>
    </location>
</feature>
<dbReference type="AlphaFoldDB" id="A0A1Q4VDT2"/>
<name>A0A1Q4VDT2_9ACTN</name>
<evidence type="ECO:0000313" key="3">
    <source>
        <dbReference type="Proteomes" id="UP000186455"/>
    </source>
</evidence>
<evidence type="ECO:0000259" key="1">
    <source>
        <dbReference type="Pfam" id="PF00905"/>
    </source>
</evidence>
<dbReference type="GO" id="GO:0071555">
    <property type="term" value="P:cell wall organization"/>
    <property type="evidence" value="ECO:0007669"/>
    <property type="project" value="TreeGrafter"/>
</dbReference>
<keyword evidence="3" id="KW-1185">Reference proteome</keyword>
<dbReference type="GO" id="GO:0008658">
    <property type="term" value="F:penicillin binding"/>
    <property type="evidence" value="ECO:0007669"/>
    <property type="project" value="InterPro"/>
</dbReference>
<dbReference type="InterPro" id="IPR001460">
    <property type="entry name" value="PCN-bd_Tpept"/>
</dbReference>
<protein>
    <submittedName>
        <fullName evidence="2">Penicillin-binding protein</fullName>
    </submittedName>
</protein>
<accession>A0A1Q4VDT2</accession>
<dbReference type="GO" id="GO:0071972">
    <property type="term" value="F:peptidoglycan L,D-transpeptidase activity"/>
    <property type="evidence" value="ECO:0007669"/>
    <property type="project" value="TreeGrafter"/>
</dbReference>
<dbReference type="GO" id="GO:0005886">
    <property type="term" value="C:plasma membrane"/>
    <property type="evidence" value="ECO:0007669"/>
    <property type="project" value="TreeGrafter"/>
</dbReference>
<dbReference type="STRING" id="1048205.AB852_04540"/>
<dbReference type="SUPFAM" id="SSF56601">
    <property type="entry name" value="beta-lactamase/transpeptidase-like"/>
    <property type="match status" value="1"/>
</dbReference>
<dbReference type="EMBL" id="LFBV01000001">
    <property type="protein sequence ID" value="OKH95965.1"/>
    <property type="molecule type" value="Genomic_DNA"/>
</dbReference>
<dbReference type="InterPro" id="IPR050515">
    <property type="entry name" value="Beta-lactam/transpept"/>
</dbReference>
<organism evidence="2 3">
    <name type="scientific">Streptomyces uncialis</name>
    <dbReference type="NCBI Taxonomy" id="1048205"/>
    <lineage>
        <taxon>Bacteria</taxon>
        <taxon>Bacillati</taxon>
        <taxon>Actinomycetota</taxon>
        <taxon>Actinomycetes</taxon>
        <taxon>Kitasatosporales</taxon>
        <taxon>Streptomycetaceae</taxon>
        <taxon>Streptomyces</taxon>
    </lineage>
</organism>
<proteinExistence type="predicted"/>
<dbReference type="Proteomes" id="UP000186455">
    <property type="component" value="Unassembled WGS sequence"/>
</dbReference>
<dbReference type="FunFam" id="3.40.710.10:FF:000061">
    <property type="entry name" value="Penicillin-binding protein A"/>
    <property type="match status" value="1"/>
</dbReference>
<gene>
    <name evidence="2" type="ORF">AB852_04540</name>
</gene>
<dbReference type="PANTHER" id="PTHR30627:SF24">
    <property type="entry name" value="PENICILLIN-BINDING PROTEIN 4B"/>
    <property type="match status" value="1"/>
</dbReference>
<dbReference type="Pfam" id="PF00905">
    <property type="entry name" value="Transpeptidase"/>
    <property type="match status" value="1"/>
</dbReference>
<reference evidence="2 3" key="1">
    <citation type="submission" date="2015-06" db="EMBL/GenBank/DDBJ databases">
        <title>Cloning and characterization of the uncialamcin biosynthetic gene cluster.</title>
        <authorList>
            <person name="Yan X."/>
            <person name="Huang T."/>
            <person name="Ge H."/>
            <person name="Shen B."/>
        </authorList>
    </citation>
    <scope>NUCLEOTIDE SEQUENCE [LARGE SCALE GENOMIC DNA]</scope>
    <source>
        <strain evidence="2 3">DCA2648</strain>
    </source>
</reference>
<dbReference type="RefSeq" id="WP_073783756.1">
    <property type="nucleotide sequence ID" value="NZ_LFBV01000001.1"/>
</dbReference>
<sequence>MRGGAKAAVIGGMFAALVGGAAYSGYVFVDGLRGGHGPKVLAEPTRTGTPTASEVAAVAKAFFDGWQSGDTRAAARATNDAVGAEEMLVGYRDEAGISGVEIIAGTPRDTRVAYQVRAVVTHGGKRARLAYESELHVVRGPASGRALVEWKPSVLHPELLDIGDVLVTGEASKPQVKAVDRDGEALTARTYPSLAPVLDQLREKYGDRTGGTPGIELAVRHASGAPDTPLLTLSKGRPGTLRTTLSARVQRAAERAVLRYPESSVVAVRPSTGEVLALANRRNDGFNAAFQGQLAPGSTMKIVTAATLIENGVVTADDPAPCPDEAVWQGQAFGNIAGLEPDLTATLLTSFQRSCNTAFVRLVDEEPLTDESLTQVARDRFGLGRDNWTTGIASFDGRVPPSTGPDRAAGAIGQGLVQMSPLNMASVTATAMTGTFRQPFLVPRSLDDRRFARAEGLSPDTVTQLRRMMEATARVGTGAGVMAGLGGDIGAKTGSAEVDGQSRSNSWFTGYRDDMAAAAMTQSGGRGGDAAGPIVAEVLRGGPAGG</sequence>